<dbReference type="PANTHER" id="PTHR33112">
    <property type="entry name" value="DOMAIN PROTEIN, PUTATIVE-RELATED"/>
    <property type="match status" value="1"/>
</dbReference>
<accession>A0A517LC19</accession>
<dbReference type="OrthoDB" id="3486565at2759"/>
<sequence>MDAGFSTMNFTDGQGFDKWAHIVERYTRLDLSKVSDRLVAISGVAKAIKNQTQDEYFAGHWKSSFLHSLLWAAWQDPRGGSKVPGLQHLLPDCKPTASEEDPLFPGYHDMLCSIESVSIESIGNDADNILGIIAGGQLTLRSPLISKDTFEKLLDTLPGFPHVIYVGSEDITKAKAILSQVQWYWDTDSDQRPSNAFLAPILIVRRHDYGTNGETWHFSLSALILVPTDAEGTTYTREGLFTMNFTDAQIDKCKLALDGAGLEFWGDGGRAVRAKESSLERLVIV</sequence>
<name>A0A517LC19_9PEZI</name>
<proteinExistence type="predicted"/>
<reference evidence="1 2" key="1">
    <citation type="submission" date="2019-07" db="EMBL/GenBank/DDBJ databases">
        <title>Finished genome of Venturia effusa.</title>
        <authorList>
            <person name="Young C.A."/>
            <person name="Cox M.P."/>
            <person name="Ganley A.R.D."/>
            <person name="David W.J."/>
        </authorList>
    </citation>
    <scope>NUCLEOTIDE SEQUENCE [LARGE SCALE GENOMIC DNA]</scope>
    <source>
        <strain evidence="2">albino</strain>
    </source>
</reference>
<dbReference type="Proteomes" id="UP000316270">
    <property type="component" value="Chromosome 9"/>
</dbReference>
<dbReference type="PANTHER" id="PTHR33112:SF10">
    <property type="entry name" value="TOL"/>
    <property type="match status" value="1"/>
</dbReference>
<dbReference type="EMBL" id="CP042193">
    <property type="protein sequence ID" value="QDS73173.1"/>
    <property type="molecule type" value="Genomic_DNA"/>
</dbReference>
<evidence type="ECO:0000313" key="1">
    <source>
        <dbReference type="EMBL" id="QDS73173.1"/>
    </source>
</evidence>
<gene>
    <name evidence="1" type="ORF">FKW77_002277</name>
</gene>
<evidence type="ECO:0000313" key="2">
    <source>
        <dbReference type="Proteomes" id="UP000316270"/>
    </source>
</evidence>
<organism evidence="1 2">
    <name type="scientific">Venturia effusa</name>
    <dbReference type="NCBI Taxonomy" id="50376"/>
    <lineage>
        <taxon>Eukaryota</taxon>
        <taxon>Fungi</taxon>
        <taxon>Dikarya</taxon>
        <taxon>Ascomycota</taxon>
        <taxon>Pezizomycotina</taxon>
        <taxon>Dothideomycetes</taxon>
        <taxon>Pleosporomycetidae</taxon>
        <taxon>Venturiales</taxon>
        <taxon>Venturiaceae</taxon>
        <taxon>Venturia</taxon>
    </lineage>
</organism>
<dbReference type="AlphaFoldDB" id="A0A517LC19"/>
<protein>
    <submittedName>
        <fullName evidence="1">Uncharacterized protein</fullName>
    </submittedName>
</protein>
<keyword evidence="2" id="KW-1185">Reference proteome</keyword>